<dbReference type="AlphaFoldDB" id="A0A0D8Y1D1"/>
<evidence type="ECO:0000256" key="2">
    <source>
        <dbReference type="SAM" id="SignalP"/>
    </source>
</evidence>
<dbReference type="PANTHER" id="PTHR33995">
    <property type="entry name" value="PROTEIN CBG18546"/>
    <property type="match status" value="1"/>
</dbReference>
<protein>
    <submittedName>
        <fullName evidence="3">Uncharacterized protein</fullName>
    </submittedName>
</protein>
<evidence type="ECO:0000313" key="4">
    <source>
        <dbReference type="Proteomes" id="UP000053766"/>
    </source>
</evidence>
<reference evidence="4" key="2">
    <citation type="journal article" date="2016" name="Sci. Rep.">
        <title>Dictyocaulus viviparus genome, variome and transcriptome elucidate lungworm biology and support future intervention.</title>
        <authorList>
            <person name="McNulty S.N."/>
            <person name="Strube C."/>
            <person name="Rosa B.A."/>
            <person name="Martin J.C."/>
            <person name="Tyagi R."/>
            <person name="Choi Y.J."/>
            <person name="Wang Q."/>
            <person name="Hallsworth Pepin K."/>
            <person name="Zhang X."/>
            <person name="Ozersky P."/>
            <person name="Wilson R.K."/>
            <person name="Sternberg P.W."/>
            <person name="Gasser R.B."/>
            <person name="Mitreva M."/>
        </authorList>
    </citation>
    <scope>NUCLEOTIDE SEQUENCE [LARGE SCALE GENOMIC DNA]</scope>
    <source>
        <strain evidence="4">HannoverDv2000</strain>
    </source>
</reference>
<accession>A0A0D8Y1D1</accession>
<feature type="signal peptide" evidence="2">
    <location>
        <begin position="1"/>
        <end position="26"/>
    </location>
</feature>
<evidence type="ECO:0000313" key="3">
    <source>
        <dbReference type="EMBL" id="KJH49957.1"/>
    </source>
</evidence>
<dbReference type="EMBL" id="KN716219">
    <property type="protein sequence ID" value="KJH49957.1"/>
    <property type="molecule type" value="Genomic_DNA"/>
</dbReference>
<reference evidence="3 4" key="1">
    <citation type="submission" date="2013-11" db="EMBL/GenBank/DDBJ databases">
        <title>Draft genome of the bovine lungworm Dictyocaulus viviparus.</title>
        <authorList>
            <person name="Mitreva M."/>
        </authorList>
    </citation>
    <scope>NUCLEOTIDE SEQUENCE [LARGE SCALE GENOMIC DNA]</scope>
    <source>
        <strain evidence="3 4">HannoverDv2000</strain>
    </source>
</reference>
<feature type="chain" id="PRO_5002336253" evidence="2">
    <location>
        <begin position="27"/>
        <end position="345"/>
    </location>
</feature>
<feature type="region of interest" description="Disordered" evidence="1">
    <location>
        <begin position="122"/>
        <end position="142"/>
    </location>
</feature>
<dbReference type="Gene3D" id="2.10.90.10">
    <property type="entry name" value="Cystine-knot cytokines"/>
    <property type="match status" value="1"/>
</dbReference>
<feature type="compositionally biased region" description="Low complexity" evidence="1">
    <location>
        <begin position="124"/>
        <end position="134"/>
    </location>
</feature>
<evidence type="ECO:0000256" key="1">
    <source>
        <dbReference type="SAM" id="MobiDB-lite"/>
    </source>
</evidence>
<dbReference type="Proteomes" id="UP000053766">
    <property type="component" value="Unassembled WGS sequence"/>
</dbReference>
<dbReference type="InterPro" id="IPR029034">
    <property type="entry name" value="Cystine-knot_cytokine"/>
</dbReference>
<dbReference type="SUPFAM" id="SSF57501">
    <property type="entry name" value="Cystine-knot cytokines"/>
    <property type="match status" value="1"/>
</dbReference>
<name>A0A0D8Y1D1_DICVI</name>
<sequence>MTSICYLLLFKYSLFLLLSSNHSTIASITNQEQDDLIGDLMNDTEISTVLVDSNASRIEDYDLINSTGQDGTRDIRNARRHSRTRKHRKSSCRVFSVREKYSMLEGVGGRNQLYMAETPDEASRGFVSPRSSSSLQAKYSDSTNENNYTPYCNEECETIRTKLENVLEHRPRLWAASAPETSFNDAASTDLDEDFSTIDTCSLVAFVPVGNCTYPGREISWAHDRLCSKSIRDFSKIEIFPNIERTPMIINIDLCRGIYVLSSNCFPKFLNSVLCNQHETGCIFDNFSNRAHGTCRPETLSLWVLRNRGDAKCEDWILEQMEIPVACQCLLSKESWLRPTPLEKL</sequence>
<keyword evidence="4" id="KW-1185">Reference proteome</keyword>
<dbReference type="OrthoDB" id="5799079at2759"/>
<keyword evidence="2" id="KW-0732">Signal</keyword>
<gene>
    <name evidence="3" type="ORF">DICVIV_03904</name>
</gene>
<organism evidence="3 4">
    <name type="scientific">Dictyocaulus viviparus</name>
    <name type="common">Bovine lungworm</name>
    <dbReference type="NCBI Taxonomy" id="29172"/>
    <lineage>
        <taxon>Eukaryota</taxon>
        <taxon>Metazoa</taxon>
        <taxon>Ecdysozoa</taxon>
        <taxon>Nematoda</taxon>
        <taxon>Chromadorea</taxon>
        <taxon>Rhabditida</taxon>
        <taxon>Rhabditina</taxon>
        <taxon>Rhabditomorpha</taxon>
        <taxon>Strongyloidea</taxon>
        <taxon>Metastrongylidae</taxon>
        <taxon>Dictyocaulus</taxon>
    </lineage>
</organism>
<dbReference type="PANTHER" id="PTHR33995:SF13">
    <property type="entry name" value="CTCK DOMAIN-CONTAINING PROTEIN"/>
    <property type="match status" value="1"/>
</dbReference>
<proteinExistence type="predicted"/>